<protein>
    <submittedName>
        <fullName evidence="2">Uncharacterized protein</fullName>
    </submittedName>
</protein>
<proteinExistence type="predicted"/>
<evidence type="ECO:0000313" key="2">
    <source>
        <dbReference type="EMBL" id="CAH2061008.1"/>
    </source>
</evidence>
<evidence type="ECO:0000256" key="1">
    <source>
        <dbReference type="SAM" id="MobiDB-lite"/>
    </source>
</evidence>
<keyword evidence="3" id="KW-1185">Reference proteome</keyword>
<accession>A0ABN8IPS6</accession>
<gene>
    <name evidence="2" type="ORF">IPOD504_LOCUS11268</name>
</gene>
<feature type="non-terminal residue" evidence="2">
    <location>
        <position position="668"/>
    </location>
</feature>
<sequence>MHYYRQCGFQSIYLTIRNSIRDDIQSNGPPSASSNSSVRYGDCGLPQGDDIQSNGPPSASSNSSVRYGDCGLPQGLAYRRRSTLLCGGRITVNAAFQSIYLLLTIRNSIRDDIQSNGPPSASSNSSVRYGDCGLPQGLAYRRRSTLLCGGRITVNAAFQSIYLLLTIRNSIRDDIQSNGPPSASSNSSVRYGDCGLPQGLAYRRRSTLLCGGRITVNAAFQSIYLLLTIRNSIRDDIQSNGPPSASSNSSVRYGDCGLPQGLAYRRRSTLLCGGRITGNAAFQSIYLLLTIRNSIRDDIQSNGPPSASSNSSVRYGDCGLPQGLAYRRRSTLLCGGRITVNAAFQSIYLLLTIRNSIRDDIQSNGPPSASSNSSVRYGDCGLPQGLAYRRRRSTLLCGGRITVNAAFQSIYLLLTIRNSIRDDIQSNGPPSASSNSSVRYGDCGLPQGLAYRRRSTLLCGGRITVNAAFQSIYLLLTIRNSIRDDIQSNGPPSASSNSSVRYGDCGLPQGLAYRRRSTLLCGGRITVNAAFQSIYLLLTIRNSIRDDIQSNGPPSASSNSSVRYGDCGLPQGLAYRRRSTLLCGGRITVNAAFQSIYLLLTIRNSIRDDIQSNGPPSASSNSSVRYGDCGLPQGLAYRRRSTKLCGGRITVNAAISIDILIADYKEFH</sequence>
<dbReference type="EMBL" id="OW152839">
    <property type="protein sequence ID" value="CAH2061008.1"/>
    <property type="molecule type" value="Genomic_DNA"/>
</dbReference>
<feature type="compositionally biased region" description="Low complexity" evidence="1">
    <location>
        <begin position="53"/>
        <end position="64"/>
    </location>
</feature>
<name>A0ABN8IPS6_9NEOP</name>
<dbReference type="Proteomes" id="UP000837857">
    <property type="component" value="Chromosome 27"/>
</dbReference>
<evidence type="ECO:0000313" key="3">
    <source>
        <dbReference type="Proteomes" id="UP000837857"/>
    </source>
</evidence>
<feature type="region of interest" description="Disordered" evidence="1">
    <location>
        <begin position="45"/>
        <end position="65"/>
    </location>
</feature>
<organism evidence="2 3">
    <name type="scientific">Iphiclides podalirius</name>
    <name type="common">scarce swallowtail</name>
    <dbReference type="NCBI Taxonomy" id="110791"/>
    <lineage>
        <taxon>Eukaryota</taxon>
        <taxon>Metazoa</taxon>
        <taxon>Ecdysozoa</taxon>
        <taxon>Arthropoda</taxon>
        <taxon>Hexapoda</taxon>
        <taxon>Insecta</taxon>
        <taxon>Pterygota</taxon>
        <taxon>Neoptera</taxon>
        <taxon>Endopterygota</taxon>
        <taxon>Lepidoptera</taxon>
        <taxon>Glossata</taxon>
        <taxon>Ditrysia</taxon>
        <taxon>Papilionoidea</taxon>
        <taxon>Papilionidae</taxon>
        <taxon>Papilioninae</taxon>
        <taxon>Iphiclides</taxon>
    </lineage>
</organism>
<reference evidence="2" key="1">
    <citation type="submission" date="2022-03" db="EMBL/GenBank/DDBJ databases">
        <authorList>
            <person name="Martin H S."/>
        </authorList>
    </citation>
    <scope>NUCLEOTIDE SEQUENCE</scope>
</reference>